<evidence type="ECO:0000256" key="13">
    <source>
        <dbReference type="ARBA" id="ARBA00023136"/>
    </source>
</evidence>
<dbReference type="EMBL" id="VVIM01000006">
    <property type="protein sequence ID" value="KAB0798346.1"/>
    <property type="molecule type" value="Genomic_DNA"/>
</dbReference>
<dbReference type="GO" id="GO:0061630">
    <property type="term" value="F:ubiquitin protein ligase activity"/>
    <property type="evidence" value="ECO:0007669"/>
    <property type="project" value="UniProtKB-EC"/>
</dbReference>
<dbReference type="InParanoid" id="A0A5N4AM10"/>
<dbReference type="FunCoup" id="A0A5N4AM10">
    <property type="interactions" value="1089"/>
</dbReference>
<evidence type="ECO:0000256" key="5">
    <source>
        <dbReference type="ARBA" id="ARBA00022679"/>
    </source>
</evidence>
<dbReference type="PROSITE" id="PS00518">
    <property type="entry name" value="ZF_RING_1"/>
    <property type="match status" value="1"/>
</dbReference>
<reference evidence="20 21" key="1">
    <citation type="journal article" date="2018" name="Elife">
        <title>Firefly genomes illuminate parallel origins of bioluminescence in beetles.</title>
        <authorList>
            <person name="Fallon T.R."/>
            <person name="Lower S.E."/>
            <person name="Chang C.H."/>
            <person name="Bessho-Uehara M."/>
            <person name="Martin G.J."/>
            <person name="Bewick A.J."/>
            <person name="Behringer M."/>
            <person name="Debat H.J."/>
            <person name="Wong I."/>
            <person name="Day J.C."/>
            <person name="Suvorov A."/>
            <person name="Silva C.J."/>
            <person name="Stanger-Hall K.F."/>
            <person name="Hall D.W."/>
            <person name="Schmitz R.J."/>
            <person name="Nelson D.R."/>
            <person name="Lewis S.M."/>
            <person name="Shigenobu S."/>
            <person name="Bybee S.M."/>
            <person name="Larracuente A.M."/>
            <person name="Oba Y."/>
            <person name="Weng J.K."/>
        </authorList>
    </citation>
    <scope>NUCLEOTIDE SEQUENCE [LARGE SCALE GENOMIC DNA]</scope>
    <source>
        <strain evidence="20">1611_PpyrPB1</strain>
        <tissue evidence="20">Whole body</tissue>
    </source>
</reference>
<keyword evidence="11" id="KW-0653">Protein transport</keyword>
<comment type="catalytic activity">
    <reaction evidence="16">
        <text>[E2 ubiquitin-conjugating enzyme]-S-ubiquitinyl-L-cysteine + [acceptor protein]-L-cysteine = [E2 ubiquitin-conjugating enzyme]-L-cysteine + [acceptor protein]-S-ubiquitinyl-L-cysteine.</text>
        <dbReference type="EC" id="2.3.2.36"/>
    </reaction>
</comment>
<comment type="caution">
    <text evidence="20">The sequence shown here is derived from an EMBL/GenBank/DDBJ whole genome shotgun (WGS) entry which is preliminary data.</text>
</comment>
<evidence type="ECO:0000256" key="18">
    <source>
        <dbReference type="PROSITE-ProRule" id="PRU00175"/>
    </source>
</evidence>
<keyword evidence="14" id="KW-0576">Peroxisome</keyword>
<dbReference type="PANTHER" id="PTHR48178">
    <property type="entry name" value="PEROXISOME BIOGENESIS FACTOR 2"/>
    <property type="match status" value="1"/>
</dbReference>
<evidence type="ECO:0000256" key="17">
    <source>
        <dbReference type="ARBA" id="ARBA00034523"/>
    </source>
</evidence>
<comment type="similarity">
    <text evidence="3">Belongs to the pex2/pex10/pex12 family.</text>
</comment>
<dbReference type="EC" id="2.3.2.36" evidence="17"/>
<accession>A0A5N4AM10</accession>
<keyword evidence="6" id="KW-0812">Transmembrane</keyword>
<proteinExistence type="inferred from homology"/>
<evidence type="ECO:0000256" key="10">
    <source>
        <dbReference type="ARBA" id="ARBA00022833"/>
    </source>
</evidence>
<dbReference type="SUPFAM" id="SSF57850">
    <property type="entry name" value="RING/U-box"/>
    <property type="match status" value="1"/>
</dbReference>
<evidence type="ECO:0000256" key="3">
    <source>
        <dbReference type="ARBA" id="ARBA00008704"/>
    </source>
</evidence>
<evidence type="ECO:0000256" key="6">
    <source>
        <dbReference type="ARBA" id="ARBA00022692"/>
    </source>
</evidence>
<dbReference type="InterPro" id="IPR013083">
    <property type="entry name" value="Znf_RING/FYVE/PHD"/>
</dbReference>
<sequence>MPVSKLLRVNQIDAVYLDNEIYKSLLWLVKECTSHLPPRIAAYYMPELELFVKFVILYHSVAKNGFTFGQKLLAIKYENLSNAKKILYLVFSCSSYLHRVEAFNNFARFYKYIVWFDGFIKICNFVNLSLFLKTGKYPILIDRILNLEQVYTQNAERSFGSKYLARELLWNGFIEILVYVLPLINYHKIRRMIYSIMPSRKKLDAFSDTPVLTLQTTCIYCGLAPILPHHMNCKHVFCYVCLKGNQLADSMYSCPECGHSTTSCERVSVK</sequence>
<evidence type="ECO:0000256" key="11">
    <source>
        <dbReference type="ARBA" id="ARBA00022927"/>
    </source>
</evidence>
<evidence type="ECO:0000256" key="2">
    <source>
        <dbReference type="ARBA" id="ARBA00004906"/>
    </source>
</evidence>
<evidence type="ECO:0000259" key="19">
    <source>
        <dbReference type="PROSITE" id="PS50089"/>
    </source>
</evidence>
<dbReference type="InterPro" id="IPR017907">
    <property type="entry name" value="Znf_RING_CS"/>
</dbReference>
<dbReference type="AlphaFoldDB" id="A0A5N4AM10"/>
<evidence type="ECO:0000256" key="1">
    <source>
        <dbReference type="ARBA" id="ARBA00004585"/>
    </source>
</evidence>
<keyword evidence="21" id="KW-1185">Reference proteome</keyword>
<dbReference type="PANTHER" id="PTHR48178:SF1">
    <property type="entry name" value="PEROXISOME BIOGENESIS FACTOR 2"/>
    <property type="match status" value="1"/>
</dbReference>
<dbReference type="OrthoDB" id="1701437at2759"/>
<evidence type="ECO:0000256" key="15">
    <source>
        <dbReference type="ARBA" id="ARBA00032511"/>
    </source>
</evidence>
<dbReference type="GO" id="GO:0005778">
    <property type="term" value="C:peroxisomal membrane"/>
    <property type="evidence" value="ECO:0007669"/>
    <property type="project" value="UniProtKB-SubCell"/>
</dbReference>
<keyword evidence="8 18" id="KW-0863">Zinc-finger</keyword>
<dbReference type="Proteomes" id="UP000327044">
    <property type="component" value="Unassembled WGS sequence"/>
</dbReference>
<keyword evidence="12" id="KW-1133">Transmembrane helix</keyword>
<keyword evidence="5" id="KW-0808">Transferase</keyword>
<evidence type="ECO:0000256" key="12">
    <source>
        <dbReference type="ARBA" id="ARBA00022989"/>
    </source>
</evidence>
<comment type="pathway">
    <text evidence="2">Protein modification; protein ubiquitination.</text>
</comment>
<keyword evidence="10" id="KW-0862">Zinc</keyword>
<dbReference type="InterPro" id="IPR001841">
    <property type="entry name" value="Znf_RING"/>
</dbReference>
<keyword evidence="13" id="KW-0472">Membrane</keyword>
<keyword evidence="4" id="KW-0813">Transport</keyword>
<protein>
    <recommendedName>
        <fullName evidence="17">RING-type E3 ubiquitin transferase (cysteine targeting)</fullName>
        <ecNumber evidence="17">2.3.2.36</ecNumber>
    </recommendedName>
    <alternativeName>
        <fullName evidence="15">Peroxin-2</fullName>
    </alternativeName>
</protein>
<name>A0A5N4AM10_PHOPY</name>
<evidence type="ECO:0000256" key="7">
    <source>
        <dbReference type="ARBA" id="ARBA00022723"/>
    </source>
</evidence>
<evidence type="ECO:0000313" key="21">
    <source>
        <dbReference type="Proteomes" id="UP000327044"/>
    </source>
</evidence>
<keyword evidence="9" id="KW-0833">Ubl conjugation pathway</keyword>
<dbReference type="GO" id="GO:0008270">
    <property type="term" value="F:zinc ion binding"/>
    <property type="evidence" value="ECO:0007669"/>
    <property type="project" value="UniProtKB-KW"/>
</dbReference>
<evidence type="ECO:0000256" key="9">
    <source>
        <dbReference type="ARBA" id="ARBA00022786"/>
    </source>
</evidence>
<dbReference type="PROSITE" id="PS50089">
    <property type="entry name" value="ZF_RING_2"/>
    <property type="match status" value="1"/>
</dbReference>
<dbReference type="Gene3D" id="3.30.40.10">
    <property type="entry name" value="Zinc/RING finger domain, C3HC4 (zinc finger)"/>
    <property type="match status" value="1"/>
</dbReference>
<comment type="subcellular location">
    <subcellularLocation>
        <location evidence="1">Peroxisome membrane</location>
        <topology evidence="1">Multi-pass membrane protein</topology>
    </subcellularLocation>
</comment>
<dbReference type="InterPro" id="IPR006845">
    <property type="entry name" value="Pex_N"/>
</dbReference>
<organism evidence="20 21">
    <name type="scientific">Photinus pyralis</name>
    <name type="common">Common eastern firefly</name>
    <name type="synonym">Lampyris pyralis</name>
    <dbReference type="NCBI Taxonomy" id="7054"/>
    <lineage>
        <taxon>Eukaryota</taxon>
        <taxon>Metazoa</taxon>
        <taxon>Ecdysozoa</taxon>
        <taxon>Arthropoda</taxon>
        <taxon>Hexapoda</taxon>
        <taxon>Insecta</taxon>
        <taxon>Pterygota</taxon>
        <taxon>Neoptera</taxon>
        <taxon>Endopterygota</taxon>
        <taxon>Coleoptera</taxon>
        <taxon>Polyphaga</taxon>
        <taxon>Elateriformia</taxon>
        <taxon>Elateroidea</taxon>
        <taxon>Lampyridae</taxon>
        <taxon>Lampyrinae</taxon>
        <taxon>Photinus</taxon>
    </lineage>
</organism>
<keyword evidence="7" id="KW-0479">Metal-binding</keyword>
<evidence type="ECO:0000256" key="16">
    <source>
        <dbReference type="ARBA" id="ARBA00034438"/>
    </source>
</evidence>
<evidence type="ECO:0000313" key="20">
    <source>
        <dbReference type="EMBL" id="KAB0798346.1"/>
    </source>
</evidence>
<gene>
    <name evidence="20" type="ORF">PPYR_09339</name>
</gene>
<dbReference type="GO" id="GO:0016558">
    <property type="term" value="P:protein import into peroxisome matrix"/>
    <property type="evidence" value="ECO:0007669"/>
    <property type="project" value="InterPro"/>
</dbReference>
<dbReference type="Pfam" id="PF04757">
    <property type="entry name" value="Pex2_Pex12"/>
    <property type="match status" value="1"/>
</dbReference>
<dbReference type="InterPro" id="IPR025654">
    <property type="entry name" value="PEX2/10"/>
</dbReference>
<feature type="domain" description="RING-type" evidence="19">
    <location>
        <begin position="218"/>
        <end position="257"/>
    </location>
</feature>
<evidence type="ECO:0000256" key="8">
    <source>
        <dbReference type="ARBA" id="ARBA00022771"/>
    </source>
</evidence>
<evidence type="ECO:0000256" key="4">
    <source>
        <dbReference type="ARBA" id="ARBA00022448"/>
    </source>
</evidence>
<evidence type="ECO:0000256" key="14">
    <source>
        <dbReference type="ARBA" id="ARBA00023140"/>
    </source>
</evidence>